<name>A0A9J6NV56_9CLOT</name>
<dbReference type="GO" id="GO:0016887">
    <property type="term" value="F:ATP hydrolysis activity"/>
    <property type="evidence" value="ECO:0007669"/>
    <property type="project" value="InterPro"/>
</dbReference>
<dbReference type="AlphaFoldDB" id="A0A9J6NV56"/>
<keyword evidence="2" id="KW-0813">Transport</keyword>
<dbReference type="Proteomes" id="UP001056429">
    <property type="component" value="Unassembled WGS sequence"/>
</dbReference>
<evidence type="ECO:0000256" key="3">
    <source>
        <dbReference type="ARBA" id="ARBA00022475"/>
    </source>
</evidence>
<organism evidence="8 9">
    <name type="scientific">Oceanirhabdus seepicola</name>
    <dbReference type="NCBI Taxonomy" id="2828781"/>
    <lineage>
        <taxon>Bacteria</taxon>
        <taxon>Bacillati</taxon>
        <taxon>Bacillota</taxon>
        <taxon>Clostridia</taxon>
        <taxon>Eubacteriales</taxon>
        <taxon>Clostridiaceae</taxon>
        <taxon>Oceanirhabdus</taxon>
    </lineage>
</organism>
<dbReference type="GO" id="GO:0005524">
    <property type="term" value="F:ATP binding"/>
    <property type="evidence" value="ECO:0007669"/>
    <property type="project" value="UniProtKB-KW"/>
</dbReference>
<accession>A0A9J6NV56</accession>
<dbReference type="InterPro" id="IPR027417">
    <property type="entry name" value="P-loop_NTPase"/>
</dbReference>
<evidence type="ECO:0000259" key="7">
    <source>
        <dbReference type="PROSITE" id="PS50893"/>
    </source>
</evidence>
<dbReference type="PROSITE" id="PS00211">
    <property type="entry name" value="ABC_TRANSPORTER_1"/>
    <property type="match status" value="1"/>
</dbReference>
<keyword evidence="5 8" id="KW-0067">ATP-binding</keyword>
<dbReference type="InterPro" id="IPR003439">
    <property type="entry name" value="ABC_transporter-like_ATP-bd"/>
</dbReference>
<dbReference type="PROSITE" id="PS50893">
    <property type="entry name" value="ABC_TRANSPORTER_2"/>
    <property type="match status" value="1"/>
</dbReference>
<dbReference type="SMART" id="SM00382">
    <property type="entry name" value="AAA"/>
    <property type="match status" value="1"/>
</dbReference>
<evidence type="ECO:0000256" key="4">
    <source>
        <dbReference type="ARBA" id="ARBA00022741"/>
    </source>
</evidence>
<dbReference type="InterPro" id="IPR017871">
    <property type="entry name" value="ABC_transporter-like_CS"/>
</dbReference>
<proteinExistence type="predicted"/>
<dbReference type="SUPFAM" id="SSF52540">
    <property type="entry name" value="P-loop containing nucleoside triphosphate hydrolases"/>
    <property type="match status" value="1"/>
</dbReference>
<dbReference type="Gene3D" id="3.40.50.300">
    <property type="entry name" value="P-loop containing nucleotide triphosphate hydrolases"/>
    <property type="match status" value="1"/>
</dbReference>
<dbReference type="GO" id="GO:0015424">
    <property type="term" value="F:ABC-type amino acid transporter activity"/>
    <property type="evidence" value="ECO:0007669"/>
    <property type="project" value="InterPro"/>
</dbReference>
<dbReference type="Pfam" id="PF00005">
    <property type="entry name" value="ABC_tran"/>
    <property type="match status" value="1"/>
</dbReference>
<dbReference type="RefSeq" id="WP_250856918.1">
    <property type="nucleotide sequence ID" value="NZ_JAGSOJ010000001.1"/>
</dbReference>
<keyword evidence="3" id="KW-1003">Cell membrane</keyword>
<evidence type="ECO:0000313" key="8">
    <source>
        <dbReference type="EMBL" id="MCM1988147.1"/>
    </source>
</evidence>
<feature type="domain" description="ABC transporter" evidence="7">
    <location>
        <begin position="2"/>
        <end position="239"/>
    </location>
</feature>
<dbReference type="InterPro" id="IPR030679">
    <property type="entry name" value="ABC_ATPase_HisP-typ"/>
</dbReference>
<evidence type="ECO:0000256" key="5">
    <source>
        <dbReference type="ARBA" id="ARBA00022840"/>
    </source>
</evidence>
<evidence type="ECO:0000256" key="2">
    <source>
        <dbReference type="ARBA" id="ARBA00022448"/>
    </source>
</evidence>
<comment type="subcellular location">
    <subcellularLocation>
        <location evidence="1">Cell membrane</location>
        <topology evidence="1">Peripheral membrane protein</topology>
    </subcellularLocation>
</comment>
<dbReference type="InterPro" id="IPR050086">
    <property type="entry name" value="MetN_ABC_transporter-like"/>
</dbReference>
<evidence type="ECO:0000256" key="1">
    <source>
        <dbReference type="ARBA" id="ARBA00004202"/>
    </source>
</evidence>
<comment type="caution">
    <text evidence="8">The sequence shown here is derived from an EMBL/GenBank/DDBJ whole genome shotgun (WGS) entry which is preliminary data.</text>
</comment>
<evidence type="ECO:0000313" key="9">
    <source>
        <dbReference type="Proteomes" id="UP001056429"/>
    </source>
</evidence>
<dbReference type="PANTHER" id="PTHR43166">
    <property type="entry name" value="AMINO ACID IMPORT ATP-BINDING PROTEIN"/>
    <property type="match status" value="1"/>
</dbReference>
<dbReference type="PIRSF" id="PIRSF039085">
    <property type="entry name" value="ABC_ATPase_HisP"/>
    <property type="match status" value="1"/>
</dbReference>
<reference evidence="8" key="2">
    <citation type="submission" date="2021-04" db="EMBL/GenBank/DDBJ databases">
        <authorList>
            <person name="Dong X."/>
        </authorList>
    </citation>
    <scope>NUCLEOTIDE SEQUENCE</scope>
    <source>
        <strain evidence="8">ZWT</strain>
    </source>
</reference>
<dbReference type="GO" id="GO:0005886">
    <property type="term" value="C:plasma membrane"/>
    <property type="evidence" value="ECO:0007669"/>
    <property type="project" value="UniProtKB-SubCell"/>
</dbReference>
<dbReference type="InterPro" id="IPR003593">
    <property type="entry name" value="AAA+_ATPase"/>
</dbReference>
<dbReference type="PANTHER" id="PTHR43166:SF35">
    <property type="entry name" value="L-CYSTINE IMPORT ATP-BINDING PROTEIN TCYN"/>
    <property type="match status" value="1"/>
</dbReference>
<dbReference type="EMBL" id="JAGSOJ010000001">
    <property type="protein sequence ID" value="MCM1988147.1"/>
    <property type="molecule type" value="Genomic_DNA"/>
</dbReference>
<dbReference type="CDD" id="cd03262">
    <property type="entry name" value="ABC_HisP_GlnQ"/>
    <property type="match status" value="1"/>
</dbReference>
<evidence type="ECO:0000256" key="6">
    <source>
        <dbReference type="ARBA" id="ARBA00023136"/>
    </source>
</evidence>
<protein>
    <submittedName>
        <fullName evidence="8">Amino acid ABC transporter ATP-binding protein</fullName>
    </submittedName>
</protein>
<gene>
    <name evidence="8" type="ORF">KDK92_00225</name>
</gene>
<reference evidence="8" key="1">
    <citation type="journal article" date="2021" name="mSystems">
        <title>Bacteria and Archaea Synergistically Convert Glycine Betaine to Biogenic Methane in the Formosa Cold Seep of the South China Sea.</title>
        <authorList>
            <person name="Li L."/>
            <person name="Zhang W."/>
            <person name="Zhang S."/>
            <person name="Song L."/>
            <person name="Sun Q."/>
            <person name="Zhang H."/>
            <person name="Xiang H."/>
            <person name="Dong X."/>
        </authorList>
    </citation>
    <scope>NUCLEOTIDE SEQUENCE</scope>
    <source>
        <strain evidence="8">ZWT</strain>
    </source>
</reference>
<keyword evidence="9" id="KW-1185">Reference proteome</keyword>
<keyword evidence="4" id="KW-0547">Nucleotide-binding</keyword>
<keyword evidence="6" id="KW-0472">Membrane</keyword>
<sequence>MIKIRNIQKSFGDIEVLKNIGLDVEEGEVVSIIGSSGSGKSTFLRCINYLEKADGGSIEIDNSRVGFNRADKKEISFLRNNTAMVFQSFALFNNKTAEENIMEGLRSVKKINKELAKEKAIELLEKVNLKDRSSHYPSQLSGGQQQRVGIARAIAMEPKLLLLDEPTSALDPELVGEVLNLIREIAAENRTMLIVTHEIEFALKISDRIIFMKDGKIEYSGTPTEIMFSKNESLNKFLKTFKERL</sequence>